<evidence type="ECO:0000256" key="1">
    <source>
        <dbReference type="ARBA" id="ARBA00004479"/>
    </source>
</evidence>
<dbReference type="CDD" id="cd00054">
    <property type="entry name" value="EGF_CA"/>
    <property type="match status" value="1"/>
</dbReference>
<evidence type="ECO:0000256" key="9">
    <source>
        <dbReference type="ARBA" id="ARBA00022840"/>
    </source>
</evidence>
<dbReference type="PROSITE" id="PS50011">
    <property type="entry name" value="PROTEIN_KINASE_DOM"/>
    <property type="match status" value="1"/>
</dbReference>
<keyword evidence="8 23" id="KW-0418">Kinase</keyword>
<feature type="domain" description="EGF-like" evidence="22">
    <location>
        <begin position="311"/>
        <end position="351"/>
    </location>
</feature>
<feature type="disulfide bond" evidence="16">
    <location>
        <begin position="315"/>
        <end position="325"/>
    </location>
</feature>
<dbReference type="GO" id="GO:0030247">
    <property type="term" value="F:polysaccharide binding"/>
    <property type="evidence" value="ECO:0007669"/>
    <property type="project" value="InterPro"/>
</dbReference>
<evidence type="ECO:0000256" key="17">
    <source>
        <dbReference type="PROSITE-ProRule" id="PRU10141"/>
    </source>
</evidence>
<dbReference type="AlphaFoldDB" id="A0AAD8GX78"/>
<evidence type="ECO:0000256" key="5">
    <source>
        <dbReference type="ARBA" id="ARBA00022692"/>
    </source>
</evidence>
<organism evidence="23 24">
    <name type="scientific">Heracleum sosnowskyi</name>
    <dbReference type="NCBI Taxonomy" id="360622"/>
    <lineage>
        <taxon>Eukaryota</taxon>
        <taxon>Viridiplantae</taxon>
        <taxon>Streptophyta</taxon>
        <taxon>Embryophyta</taxon>
        <taxon>Tracheophyta</taxon>
        <taxon>Spermatophyta</taxon>
        <taxon>Magnoliopsida</taxon>
        <taxon>eudicotyledons</taxon>
        <taxon>Gunneridae</taxon>
        <taxon>Pentapetalae</taxon>
        <taxon>asterids</taxon>
        <taxon>campanulids</taxon>
        <taxon>Apiales</taxon>
        <taxon>Apiaceae</taxon>
        <taxon>Apioideae</taxon>
        <taxon>apioid superclade</taxon>
        <taxon>Tordylieae</taxon>
        <taxon>Tordyliinae</taxon>
        <taxon>Heracleum</taxon>
    </lineage>
</organism>
<dbReference type="InterPro" id="IPR017441">
    <property type="entry name" value="Protein_kinase_ATP_BS"/>
</dbReference>
<dbReference type="GO" id="GO:0005509">
    <property type="term" value="F:calcium ion binding"/>
    <property type="evidence" value="ECO:0007669"/>
    <property type="project" value="InterPro"/>
</dbReference>
<evidence type="ECO:0000256" key="10">
    <source>
        <dbReference type="ARBA" id="ARBA00022989"/>
    </source>
</evidence>
<evidence type="ECO:0000256" key="7">
    <source>
        <dbReference type="ARBA" id="ARBA00022741"/>
    </source>
</evidence>
<dbReference type="Pfam" id="PF13947">
    <property type="entry name" value="GUB_WAK_bind"/>
    <property type="match status" value="1"/>
</dbReference>
<keyword evidence="2" id="KW-0723">Serine/threonine-protein kinase</keyword>
<dbReference type="Gene3D" id="1.10.510.10">
    <property type="entry name" value="Transferase(Phosphotransferase) domain 1"/>
    <property type="match status" value="1"/>
</dbReference>
<dbReference type="PANTHER" id="PTHR27005">
    <property type="entry name" value="WALL-ASSOCIATED RECEPTOR KINASE-LIKE 21"/>
    <property type="match status" value="1"/>
</dbReference>
<dbReference type="FunFam" id="3.30.200.20:FF:000043">
    <property type="entry name" value="Wall-associated receptor kinase 2"/>
    <property type="match status" value="1"/>
</dbReference>
<dbReference type="GO" id="GO:0004674">
    <property type="term" value="F:protein serine/threonine kinase activity"/>
    <property type="evidence" value="ECO:0007669"/>
    <property type="project" value="UniProtKB-KW"/>
</dbReference>
<evidence type="ECO:0000256" key="14">
    <source>
        <dbReference type="ARBA" id="ARBA00047558"/>
    </source>
</evidence>
<evidence type="ECO:0000259" key="21">
    <source>
        <dbReference type="PROSITE" id="PS50011"/>
    </source>
</evidence>
<dbReference type="GO" id="GO:0005524">
    <property type="term" value="F:ATP binding"/>
    <property type="evidence" value="ECO:0007669"/>
    <property type="project" value="UniProtKB-UniRule"/>
</dbReference>
<evidence type="ECO:0000256" key="16">
    <source>
        <dbReference type="PROSITE-ProRule" id="PRU00076"/>
    </source>
</evidence>
<evidence type="ECO:0000313" key="24">
    <source>
        <dbReference type="Proteomes" id="UP001237642"/>
    </source>
</evidence>
<dbReference type="GO" id="GO:0005886">
    <property type="term" value="C:plasma membrane"/>
    <property type="evidence" value="ECO:0007669"/>
    <property type="project" value="TreeGrafter"/>
</dbReference>
<comment type="catalytic activity">
    <reaction evidence="14">
        <text>L-seryl-[protein] + ATP = O-phospho-L-seryl-[protein] + ADP + H(+)</text>
        <dbReference type="Rhea" id="RHEA:17989"/>
        <dbReference type="Rhea" id="RHEA-COMP:9863"/>
        <dbReference type="Rhea" id="RHEA-COMP:11604"/>
        <dbReference type="ChEBI" id="CHEBI:15378"/>
        <dbReference type="ChEBI" id="CHEBI:29999"/>
        <dbReference type="ChEBI" id="CHEBI:30616"/>
        <dbReference type="ChEBI" id="CHEBI:83421"/>
        <dbReference type="ChEBI" id="CHEBI:456216"/>
    </reaction>
</comment>
<feature type="binding site" evidence="17">
    <location>
        <position position="462"/>
    </location>
    <ligand>
        <name>ATP</name>
        <dbReference type="ChEBI" id="CHEBI:30616"/>
    </ligand>
</feature>
<feature type="transmembrane region" description="Helical" evidence="19">
    <location>
        <begin position="359"/>
        <end position="383"/>
    </location>
</feature>
<dbReference type="PROSITE" id="PS00108">
    <property type="entry name" value="PROTEIN_KINASE_ST"/>
    <property type="match status" value="1"/>
</dbReference>
<keyword evidence="12 16" id="KW-1015">Disulfide bond</keyword>
<keyword evidence="24" id="KW-1185">Reference proteome</keyword>
<dbReference type="InterPro" id="IPR049883">
    <property type="entry name" value="NOTCH1_EGF-like"/>
</dbReference>
<evidence type="ECO:0000256" key="15">
    <source>
        <dbReference type="ARBA" id="ARBA00047951"/>
    </source>
</evidence>
<evidence type="ECO:0000256" key="12">
    <source>
        <dbReference type="ARBA" id="ARBA00023157"/>
    </source>
</evidence>
<dbReference type="Gene3D" id="3.30.200.20">
    <property type="entry name" value="Phosphorylase Kinase, domain 1"/>
    <property type="match status" value="1"/>
</dbReference>
<keyword evidence="11 19" id="KW-0472">Membrane</keyword>
<keyword evidence="7 17" id="KW-0547">Nucleotide-binding</keyword>
<dbReference type="EMBL" id="JAUIZM010000011">
    <property type="protein sequence ID" value="KAK1355645.1"/>
    <property type="molecule type" value="Genomic_DNA"/>
</dbReference>
<protein>
    <submittedName>
        <fullName evidence="23">Wall-associated receptor kinase-like protein 16</fullName>
    </submittedName>
</protein>
<dbReference type="GO" id="GO:0007166">
    <property type="term" value="P:cell surface receptor signaling pathway"/>
    <property type="evidence" value="ECO:0007669"/>
    <property type="project" value="InterPro"/>
</dbReference>
<dbReference type="InterPro" id="IPR008271">
    <property type="entry name" value="Ser/Thr_kinase_AS"/>
</dbReference>
<comment type="caution">
    <text evidence="23">The sequence shown here is derived from an EMBL/GenBank/DDBJ whole genome shotgun (WGS) entry which is preliminary data.</text>
</comment>
<comment type="caution">
    <text evidence="16">Lacks conserved residue(s) required for the propagation of feature annotation.</text>
</comment>
<dbReference type="InterPro" id="IPR011009">
    <property type="entry name" value="Kinase-like_dom_sf"/>
</dbReference>
<dbReference type="SMART" id="SM00179">
    <property type="entry name" value="EGF_CA"/>
    <property type="match status" value="1"/>
</dbReference>
<evidence type="ECO:0000256" key="13">
    <source>
        <dbReference type="ARBA" id="ARBA00023180"/>
    </source>
</evidence>
<reference evidence="23" key="2">
    <citation type="submission" date="2023-05" db="EMBL/GenBank/DDBJ databases">
        <authorList>
            <person name="Schelkunov M.I."/>
        </authorList>
    </citation>
    <scope>NUCLEOTIDE SEQUENCE</scope>
    <source>
        <strain evidence="23">Hsosn_3</strain>
        <tissue evidence="23">Leaf</tissue>
    </source>
</reference>
<feature type="domain" description="Protein kinase" evidence="21">
    <location>
        <begin position="434"/>
        <end position="717"/>
    </location>
</feature>
<evidence type="ECO:0000256" key="6">
    <source>
        <dbReference type="ARBA" id="ARBA00022729"/>
    </source>
</evidence>
<evidence type="ECO:0000256" key="2">
    <source>
        <dbReference type="ARBA" id="ARBA00022527"/>
    </source>
</evidence>
<keyword evidence="9 17" id="KW-0067">ATP-binding</keyword>
<dbReference type="SUPFAM" id="SSF57196">
    <property type="entry name" value="EGF/Laminin"/>
    <property type="match status" value="1"/>
</dbReference>
<dbReference type="SMART" id="SM00220">
    <property type="entry name" value="S_TKc"/>
    <property type="match status" value="1"/>
</dbReference>
<evidence type="ECO:0000256" key="4">
    <source>
        <dbReference type="ARBA" id="ARBA00022679"/>
    </source>
</evidence>
<comment type="subcellular location">
    <subcellularLocation>
        <location evidence="1">Membrane</location>
        <topology evidence="1">Single-pass type I membrane protein</topology>
    </subcellularLocation>
</comment>
<accession>A0AAD8GX78</accession>
<feature type="region of interest" description="Disordered" evidence="18">
    <location>
        <begin position="712"/>
        <end position="732"/>
    </location>
</feature>
<reference evidence="23" key="1">
    <citation type="submission" date="2023-02" db="EMBL/GenBank/DDBJ databases">
        <title>Genome of toxic invasive species Heracleum sosnowskyi carries increased number of genes despite the absence of recent whole-genome duplications.</title>
        <authorList>
            <person name="Schelkunov M."/>
            <person name="Shtratnikova V."/>
            <person name="Makarenko M."/>
            <person name="Klepikova A."/>
            <person name="Omelchenko D."/>
            <person name="Novikova G."/>
            <person name="Obukhova E."/>
            <person name="Bogdanov V."/>
            <person name="Penin A."/>
            <person name="Logacheva M."/>
        </authorList>
    </citation>
    <scope>NUCLEOTIDE SEQUENCE</scope>
    <source>
        <strain evidence="23">Hsosn_3</strain>
        <tissue evidence="23">Leaf</tissue>
    </source>
</reference>
<dbReference type="PROSITE" id="PS50026">
    <property type="entry name" value="EGF_3"/>
    <property type="match status" value="1"/>
</dbReference>
<dbReference type="InterPro" id="IPR001881">
    <property type="entry name" value="EGF-like_Ca-bd_dom"/>
</dbReference>
<dbReference type="CDD" id="cd14066">
    <property type="entry name" value="STKc_IRAK"/>
    <property type="match status" value="1"/>
</dbReference>
<evidence type="ECO:0000256" key="8">
    <source>
        <dbReference type="ARBA" id="ARBA00022777"/>
    </source>
</evidence>
<dbReference type="InterPro" id="IPR000742">
    <property type="entry name" value="EGF"/>
</dbReference>
<keyword evidence="3 16" id="KW-0245">EGF-like domain</keyword>
<proteinExistence type="predicted"/>
<keyword evidence="13" id="KW-0325">Glycoprotein</keyword>
<dbReference type="Pfam" id="PF00069">
    <property type="entry name" value="Pkinase"/>
    <property type="match status" value="1"/>
</dbReference>
<keyword evidence="10 19" id="KW-1133">Transmembrane helix</keyword>
<dbReference type="InterPro" id="IPR045274">
    <property type="entry name" value="WAK-like"/>
</dbReference>
<feature type="chain" id="PRO_5042047715" evidence="20">
    <location>
        <begin position="18"/>
        <end position="772"/>
    </location>
</feature>
<sequence>MHLFLFLLLVLLYFSWGLKLLESTTLKFNTTDTNHSILKPPVITIKPECQNKCGDLTIPYPFGINSACSIKPTFVISCNDTTDPPKAFLMDGNVQVLDISNTELRIASYLAYRCYDQFGNITSVRRSRNTLGSTSYMYSAANVVTVVGCDDFVSIFNDPDSSYRKGCMTTCSNTEEVTKNECSGSGCCQVSVNLDKYYRLALSSDFNHTFGVSSFNPCSYAFLGEKGTFKFRGTSDLNDPTFVNTTEANVPVVLDWVIGNKTCTEAVKDQDSYACKDTNSSCINDIQSRGYLCSCNKGYEGNPYLSSGCHDINECEHEHDCAQVCTNTEGGHICSCQPGYEIDVIDVRRCNVKGSKSRVIMYALGIGFCCLLVIIGMNWLYCIMKKRKHSQLREKFFEQNGGLLLRQRGICEGSNVESTKHYTYEELKKATNNYAADRIVGQGGYGIVYKGILPDQRIVAVKRSKVLDPSQMDQFINEVVILAQVNHRNVVKLLGCCLECEVPLLVYEFISNGTLHHHVHSVDGGLPWLSLDNRLRVAAESCGALAYLHSAASMPIMHRDVKLANILLDDNCVAKISDFGASRLVPMDQTKVVTLVQGTLGYLDPEYFHTGELTEKSDVYSFGVVLAELLTGRKPICVENSLEEKNLATYFITSLKENRLFQVLDRRVVREGAMDQLEKAAQLVKRCLNLNGEERPTMKEVMMEIESLRKLSKHPGANQHANEETLSLKGQPEIQHSDLYEIQLSSHHSVLNDSLQYSSGTISLLNGPSSPR</sequence>
<dbReference type="FunFam" id="1.10.510.10:FF:000084">
    <property type="entry name" value="Wall-associated receptor kinase 2"/>
    <property type="match status" value="1"/>
</dbReference>
<dbReference type="PROSITE" id="PS00107">
    <property type="entry name" value="PROTEIN_KINASE_ATP"/>
    <property type="match status" value="1"/>
</dbReference>
<dbReference type="Gene3D" id="2.10.25.10">
    <property type="entry name" value="Laminin"/>
    <property type="match status" value="1"/>
</dbReference>
<dbReference type="InterPro" id="IPR000719">
    <property type="entry name" value="Prot_kinase_dom"/>
</dbReference>
<dbReference type="InterPro" id="IPR025287">
    <property type="entry name" value="WAK_GUB"/>
</dbReference>
<evidence type="ECO:0000256" key="20">
    <source>
        <dbReference type="SAM" id="SignalP"/>
    </source>
</evidence>
<evidence type="ECO:0000256" key="3">
    <source>
        <dbReference type="ARBA" id="ARBA00022536"/>
    </source>
</evidence>
<evidence type="ECO:0000259" key="22">
    <source>
        <dbReference type="PROSITE" id="PS50026"/>
    </source>
</evidence>
<comment type="catalytic activity">
    <reaction evidence="15">
        <text>L-threonyl-[protein] + ATP = O-phospho-L-threonyl-[protein] + ADP + H(+)</text>
        <dbReference type="Rhea" id="RHEA:46608"/>
        <dbReference type="Rhea" id="RHEA-COMP:11060"/>
        <dbReference type="Rhea" id="RHEA-COMP:11605"/>
        <dbReference type="ChEBI" id="CHEBI:15378"/>
        <dbReference type="ChEBI" id="CHEBI:30013"/>
        <dbReference type="ChEBI" id="CHEBI:30616"/>
        <dbReference type="ChEBI" id="CHEBI:61977"/>
        <dbReference type="ChEBI" id="CHEBI:456216"/>
    </reaction>
</comment>
<dbReference type="PANTHER" id="PTHR27005:SF283">
    <property type="entry name" value="OS02G0633066 PROTEIN"/>
    <property type="match status" value="1"/>
</dbReference>
<dbReference type="SMART" id="SM00181">
    <property type="entry name" value="EGF"/>
    <property type="match status" value="2"/>
</dbReference>
<dbReference type="SUPFAM" id="SSF56112">
    <property type="entry name" value="Protein kinase-like (PK-like)"/>
    <property type="match status" value="1"/>
</dbReference>
<name>A0AAD8GX78_9APIA</name>
<dbReference type="Proteomes" id="UP001237642">
    <property type="component" value="Unassembled WGS sequence"/>
</dbReference>
<keyword evidence="4" id="KW-0808">Transferase</keyword>
<evidence type="ECO:0000256" key="18">
    <source>
        <dbReference type="SAM" id="MobiDB-lite"/>
    </source>
</evidence>
<dbReference type="Pfam" id="PF07645">
    <property type="entry name" value="EGF_CA"/>
    <property type="match status" value="1"/>
</dbReference>
<evidence type="ECO:0000313" key="23">
    <source>
        <dbReference type="EMBL" id="KAK1355645.1"/>
    </source>
</evidence>
<keyword evidence="23" id="KW-0675">Receptor</keyword>
<gene>
    <name evidence="23" type="ORF">POM88_048901</name>
</gene>
<evidence type="ECO:0000256" key="19">
    <source>
        <dbReference type="SAM" id="Phobius"/>
    </source>
</evidence>
<evidence type="ECO:0000256" key="11">
    <source>
        <dbReference type="ARBA" id="ARBA00023136"/>
    </source>
</evidence>
<feature type="signal peptide" evidence="20">
    <location>
        <begin position="1"/>
        <end position="17"/>
    </location>
</feature>
<keyword evidence="5 19" id="KW-0812">Transmembrane</keyword>
<keyword evidence="6 20" id="KW-0732">Signal</keyword>